<dbReference type="PANTHER" id="PTHR45138:SF9">
    <property type="entry name" value="DIGUANYLATE CYCLASE DGCM-RELATED"/>
    <property type="match status" value="1"/>
</dbReference>
<dbReference type="GO" id="GO:1902201">
    <property type="term" value="P:negative regulation of bacterial-type flagellum-dependent cell motility"/>
    <property type="evidence" value="ECO:0007669"/>
    <property type="project" value="TreeGrafter"/>
</dbReference>
<dbReference type="InterPro" id="IPR050469">
    <property type="entry name" value="Diguanylate_Cyclase"/>
</dbReference>
<dbReference type="CDD" id="cd00130">
    <property type="entry name" value="PAS"/>
    <property type="match status" value="1"/>
</dbReference>
<dbReference type="GO" id="GO:0005886">
    <property type="term" value="C:plasma membrane"/>
    <property type="evidence" value="ECO:0007669"/>
    <property type="project" value="TreeGrafter"/>
</dbReference>
<organism evidence="5 6">
    <name type="scientific">Paraburkholderia caffeinitolerans</name>
    <dbReference type="NCBI Taxonomy" id="1723730"/>
    <lineage>
        <taxon>Bacteria</taxon>
        <taxon>Pseudomonadati</taxon>
        <taxon>Pseudomonadota</taxon>
        <taxon>Betaproteobacteria</taxon>
        <taxon>Burkholderiales</taxon>
        <taxon>Burkholderiaceae</taxon>
        <taxon>Paraburkholderia</taxon>
    </lineage>
</organism>
<reference evidence="5 6" key="1">
    <citation type="submission" date="2020-04" db="EMBL/GenBank/DDBJ databases">
        <authorList>
            <person name="De Canck E."/>
        </authorList>
    </citation>
    <scope>NUCLEOTIDE SEQUENCE [LARGE SCALE GENOMIC DNA]</scope>
    <source>
        <strain evidence="5 6">LMG 28688</strain>
    </source>
</reference>
<dbReference type="Gene3D" id="3.30.450.20">
    <property type="entry name" value="PAS domain"/>
    <property type="match status" value="1"/>
</dbReference>
<dbReference type="SUPFAM" id="SSF55073">
    <property type="entry name" value="Nucleotide cyclase"/>
    <property type="match status" value="1"/>
</dbReference>
<dbReference type="GO" id="GO:0043709">
    <property type="term" value="P:cell adhesion involved in single-species biofilm formation"/>
    <property type="evidence" value="ECO:0007669"/>
    <property type="project" value="TreeGrafter"/>
</dbReference>
<dbReference type="Pfam" id="PF00990">
    <property type="entry name" value="GGDEF"/>
    <property type="match status" value="1"/>
</dbReference>
<dbReference type="SMART" id="SM00267">
    <property type="entry name" value="GGDEF"/>
    <property type="match status" value="1"/>
</dbReference>
<dbReference type="Proteomes" id="UP000494119">
    <property type="component" value="Unassembled WGS sequence"/>
</dbReference>
<dbReference type="InterPro" id="IPR000014">
    <property type="entry name" value="PAS"/>
</dbReference>
<evidence type="ECO:0000259" key="3">
    <source>
        <dbReference type="PROSITE" id="PS50112"/>
    </source>
</evidence>
<keyword evidence="6" id="KW-1185">Reference proteome</keyword>
<dbReference type="FunFam" id="3.30.70.270:FF:000001">
    <property type="entry name" value="Diguanylate cyclase domain protein"/>
    <property type="match status" value="1"/>
</dbReference>
<dbReference type="EMBL" id="CADIKL010000051">
    <property type="protein sequence ID" value="CAB3806843.1"/>
    <property type="molecule type" value="Genomic_DNA"/>
</dbReference>
<feature type="domain" description="GGDEF" evidence="4">
    <location>
        <begin position="192"/>
        <end position="325"/>
    </location>
</feature>
<comment type="catalytic activity">
    <reaction evidence="2">
        <text>2 GTP = 3',3'-c-di-GMP + 2 diphosphate</text>
        <dbReference type="Rhea" id="RHEA:24898"/>
        <dbReference type="ChEBI" id="CHEBI:33019"/>
        <dbReference type="ChEBI" id="CHEBI:37565"/>
        <dbReference type="ChEBI" id="CHEBI:58805"/>
        <dbReference type="EC" id="2.7.7.65"/>
    </reaction>
</comment>
<dbReference type="CDD" id="cd01949">
    <property type="entry name" value="GGDEF"/>
    <property type="match status" value="1"/>
</dbReference>
<dbReference type="InterPro" id="IPR035965">
    <property type="entry name" value="PAS-like_dom_sf"/>
</dbReference>
<dbReference type="AlphaFoldDB" id="A0A6J5GTR4"/>
<dbReference type="InterPro" id="IPR000160">
    <property type="entry name" value="GGDEF_dom"/>
</dbReference>
<evidence type="ECO:0000256" key="1">
    <source>
        <dbReference type="ARBA" id="ARBA00012528"/>
    </source>
</evidence>
<dbReference type="InterPro" id="IPR043128">
    <property type="entry name" value="Rev_trsase/Diguanyl_cyclase"/>
</dbReference>
<protein>
    <recommendedName>
        <fullName evidence="1">diguanylate cyclase</fullName>
        <ecNumber evidence="1">2.7.7.65</ecNumber>
    </recommendedName>
</protein>
<dbReference type="InterPro" id="IPR029787">
    <property type="entry name" value="Nucleotide_cyclase"/>
</dbReference>
<evidence type="ECO:0000259" key="4">
    <source>
        <dbReference type="PROSITE" id="PS50887"/>
    </source>
</evidence>
<sequence>MNTRDLSVLAPAVEPSMPSLSDLVVERVGFGIFVLDRDMNVLMWNRFMQDHSGAAPAEVIGRCVFERFPELPRAWLARKVESVFQLGGFAFSSWEQRPWLFRFDHDRPITGGVDYMQQDCTFMPLMQDREVIAVCVTISDVTHVSVMQREREDAVAKLREYADRDGLTGIANRRYFEARLADEFARWQRYGGEMSVLLFDLDHFKKINDEFGHVTGDAVLRAMAQRVAQVVRKQDVFGRFGGEEFALLLPCTPLDDALCVAEKIRHTIGDAPVEVQGVVVSVTASVGAAAARPGASGYEVMINEADAALYSAKREGRNCSVAGVPEIS</sequence>
<evidence type="ECO:0000256" key="2">
    <source>
        <dbReference type="ARBA" id="ARBA00034247"/>
    </source>
</evidence>
<accession>A0A6J5GTR4</accession>
<dbReference type="PANTHER" id="PTHR45138">
    <property type="entry name" value="REGULATORY COMPONENTS OF SENSORY TRANSDUCTION SYSTEM"/>
    <property type="match status" value="1"/>
</dbReference>
<dbReference type="PROSITE" id="PS50112">
    <property type="entry name" value="PAS"/>
    <property type="match status" value="1"/>
</dbReference>
<dbReference type="EC" id="2.7.7.65" evidence="1"/>
<dbReference type="SUPFAM" id="SSF55785">
    <property type="entry name" value="PYP-like sensor domain (PAS domain)"/>
    <property type="match status" value="1"/>
</dbReference>
<name>A0A6J5GTR4_9BURK</name>
<dbReference type="InterPro" id="IPR013656">
    <property type="entry name" value="PAS_4"/>
</dbReference>
<dbReference type="PROSITE" id="PS50887">
    <property type="entry name" value="GGDEF"/>
    <property type="match status" value="1"/>
</dbReference>
<proteinExistence type="predicted"/>
<dbReference type="SMART" id="SM00091">
    <property type="entry name" value="PAS"/>
    <property type="match status" value="1"/>
</dbReference>
<dbReference type="Pfam" id="PF08448">
    <property type="entry name" value="PAS_4"/>
    <property type="match status" value="1"/>
</dbReference>
<feature type="domain" description="PAS" evidence="3">
    <location>
        <begin position="24"/>
        <end position="87"/>
    </location>
</feature>
<gene>
    <name evidence="5" type="ORF">LMG28688_06420</name>
</gene>
<evidence type="ECO:0000313" key="6">
    <source>
        <dbReference type="Proteomes" id="UP000494119"/>
    </source>
</evidence>
<dbReference type="GO" id="GO:0052621">
    <property type="term" value="F:diguanylate cyclase activity"/>
    <property type="evidence" value="ECO:0007669"/>
    <property type="project" value="UniProtKB-EC"/>
</dbReference>
<evidence type="ECO:0000313" key="5">
    <source>
        <dbReference type="EMBL" id="CAB3806843.1"/>
    </source>
</evidence>
<dbReference type="NCBIfam" id="TIGR00254">
    <property type="entry name" value="GGDEF"/>
    <property type="match status" value="1"/>
</dbReference>
<dbReference type="Gene3D" id="3.30.70.270">
    <property type="match status" value="1"/>
</dbReference>